<name>A0A5D5AHC1_9EURY</name>
<reference evidence="2 3" key="1">
    <citation type="submission" date="2019-08" db="EMBL/GenBank/DDBJ databases">
        <title>Archaea genome.</title>
        <authorList>
            <person name="Kajale S."/>
            <person name="Shouche Y."/>
            <person name="Deshpande N."/>
            <person name="Sharma A."/>
        </authorList>
    </citation>
    <scope>NUCLEOTIDE SEQUENCE [LARGE SCALE GENOMIC DNA]</scope>
    <source>
        <strain evidence="2 3">ESP3B_9</strain>
    </source>
</reference>
<evidence type="ECO:0000313" key="2">
    <source>
        <dbReference type="EMBL" id="TYT60333.1"/>
    </source>
</evidence>
<dbReference type="AlphaFoldDB" id="A0A5D5AHC1"/>
<dbReference type="Proteomes" id="UP000324104">
    <property type="component" value="Unassembled WGS sequence"/>
</dbReference>
<accession>A0A5D5AHC1</accession>
<keyword evidence="3" id="KW-1185">Reference proteome</keyword>
<keyword evidence="1" id="KW-1133">Transmembrane helix</keyword>
<dbReference type="RefSeq" id="WP_149083148.1">
    <property type="nucleotide sequence ID" value="NZ_VTAW01000050.1"/>
</dbReference>
<evidence type="ECO:0000313" key="3">
    <source>
        <dbReference type="Proteomes" id="UP000324104"/>
    </source>
</evidence>
<organism evidence="2 3">
    <name type="scientific">Natrialba swarupiae</name>
    <dbReference type="NCBI Taxonomy" id="2448032"/>
    <lineage>
        <taxon>Archaea</taxon>
        <taxon>Methanobacteriati</taxon>
        <taxon>Methanobacteriota</taxon>
        <taxon>Stenosarchaea group</taxon>
        <taxon>Halobacteria</taxon>
        <taxon>Halobacteriales</taxon>
        <taxon>Natrialbaceae</taxon>
        <taxon>Natrialba</taxon>
    </lineage>
</organism>
<sequence length="188" mass="20524">MTETSAAVAVAVLVGIGLVVIAGRRLRTRDRRALVRDLEDRLEAGMAPGTGSHLESAPTVRRLAVLEATASEGNDPTAAVVPVVRVDFETTDAPGMDLVFEYVADVLEAIHPVLTNRDDCVAHYDVEFTFGPGGLVVEGECRRVSVPPEFADRLLEDEEYRAFDLRRDVERGDRSEGPPVLWGECTTY</sequence>
<dbReference type="EMBL" id="VTAW01000050">
    <property type="protein sequence ID" value="TYT60333.1"/>
    <property type="molecule type" value="Genomic_DNA"/>
</dbReference>
<keyword evidence="1" id="KW-0812">Transmembrane</keyword>
<proteinExistence type="predicted"/>
<gene>
    <name evidence="2" type="ORF">FYC77_19425</name>
</gene>
<comment type="caution">
    <text evidence="2">The sequence shown here is derived from an EMBL/GenBank/DDBJ whole genome shotgun (WGS) entry which is preliminary data.</text>
</comment>
<protein>
    <submittedName>
        <fullName evidence="2">Uncharacterized protein</fullName>
    </submittedName>
</protein>
<evidence type="ECO:0000256" key="1">
    <source>
        <dbReference type="SAM" id="Phobius"/>
    </source>
</evidence>
<feature type="transmembrane region" description="Helical" evidence="1">
    <location>
        <begin position="6"/>
        <end position="23"/>
    </location>
</feature>
<keyword evidence="1" id="KW-0472">Membrane</keyword>